<organism evidence="4 5">
    <name type="scientific">Mucilaginibacter paludis DSM 18603</name>
    <dbReference type="NCBI Taxonomy" id="714943"/>
    <lineage>
        <taxon>Bacteria</taxon>
        <taxon>Pseudomonadati</taxon>
        <taxon>Bacteroidota</taxon>
        <taxon>Sphingobacteriia</taxon>
        <taxon>Sphingobacteriales</taxon>
        <taxon>Sphingobacteriaceae</taxon>
        <taxon>Mucilaginibacter</taxon>
    </lineage>
</organism>
<evidence type="ECO:0000259" key="3">
    <source>
        <dbReference type="SMART" id="SM00065"/>
    </source>
</evidence>
<dbReference type="EMBL" id="CM001403">
    <property type="protein sequence ID" value="EHQ30418.1"/>
    <property type="molecule type" value="Genomic_DNA"/>
</dbReference>
<dbReference type="InterPro" id="IPR003661">
    <property type="entry name" value="HisK_dim/P_dom"/>
</dbReference>
<evidence type="ECO:0000313" key="5">
    <source>
        <dbReference type="Proteomes" id="UP000002774"/>
    </source>
</evidence>
<dbReference type="PANTHER" id="PTHR43102">
    <property type="entry name" value="SLR1143 PROTEIN"/>
    <property type="match status" value="1"/>
</dbReference>
<feature type="domain" description="GAF" evidence="3">
    <location>
        <begin position="19"/>
        <end position="161"/>
    </location>
</feature>
<dbReference type="STRING" id="714943.Mucpa_6364"/>
<dbReference type="SUPFAM" id="SSF47384">
    <property type="entry name" value="Homodimeric domain of signal transducing histidine kinase"/>
    <property type="match status" value="1"/>
</dbReference>
<dbReference type="eggNOG" id="COG4251">
    <property type="taxonomic scope" value="Bacteria"/>
</dbReference>
<dbReference type="Pfam" id="PF01590">
    <property type="entry name" value="GAF"/>
    <property type="match status" value="1"/>
</dbReference>
<keyword evidence="5" id="KW-1185">Reference proteome</keyword>
<dbReference type="AlphaFoldDB" id="H1Y5Z6"/>
<dbReference type="Gene3D" id="3.30.450.40">
    <property type="match status" value="1"/>
</dbReference>
<dbReference type="CDD" id="cd00082">
    <property type="entry name" value="HisKA"/>
    <property type="match status" value="1"/>
</dbReference>
<dbReference type="Gene3D" id="1.10.287.130">
    <property type="match status" value="1"/>
</dbReference>
<dbReference type="SMART" id="SM00065">
    <property type="entry name" value="GAF"/>
    <property type="match status" value="1"/>
</dbReference>
<dbReference type="RefSeq" id="WP_008512137.1">
    <property type="nucleotide sequence ID" value="NZ_CM001403.1"/>
</dbReference>
<dbReference type="InterPro" id="IPR029016">
    <property type="entry name" value="GAF-like_dom_sf"/>
</dbReference>
<evidence type="ECO:0000313" key="4">
    <source>
        <dbReference type="EMBL" id="EHQ30418.1"/>
    </source>
</evidence>
<dbReference type="Proteomes" id="UP000002774">
    <property type="component" value="Chromosome"/>
</dbReference>
<dbReference type="SUPFAM" id="SSF55785">
    <property type="entry name" value="PYP-like sensor domain (PAS domain)"/>
    <property type="match status" value="1"/>
</dbReference>
<dbReference type="InterPro" id="IPR003018">
    <property type="entry name" value="GAF"/>
</dbReference>
<dbReference type="EC" id="2.7.13.3" evidence="2"/>
<sequence>MNEAVRLLAVKQFEHFNWQIDDELRELLIMASQICETAIALVSLLDDHKQWIKVSEGTSSESIPLDIAFCTHTLQHGDLTVVNDTLADGRFANHPIILNGSVIRFYAGFPLTTREGVNIGTLCVMGEQPNTLDNHQQLMLKMLAKQAINIMELKLSYDMLKKTKMEAYEQKQTIQNAEIRLRAFFESSANFHVLLGRKGEILDYNKSAYNFIRRIHATKVKRGDLFTIYLAPAFVETFTEKYNLALAGEKGYAEGYTDYGEHGEIWWEANFEPAWNNDNDVIGVSYSIRNVTERKRYEQKIIAQNQSLINIAYIQSHEYRGPLTSIMGMMNLIREEGYQPPVEYLQLLESAISKLDEKIHEIVTHVNTHELSEKNTPKLF</sequence>
<dbReference type="HOGENOM" id="CLU_766864_0_0_10"/>
<dbReference type="InterPro" id="IPR000014">
    <property type="entry name" value="PAS"/>
</dbReference>
<dbReference type="InterPro" id="IPR036097">
    <property type="entry name" value="HisK_dim/P_sf"/>
</dbReference>
<dbReference type="NCBIfam" id="TIGR00229">
    <property type="entry name" value="sensory_box"/>
    <property type="match status" value="1"/>
</dbReference>
<dbReference type="GO" id="GO:0000155">
    <property type="term" value="F:phosphorelay sensor kinase activity"/>
    <property type="evidence" value="ECO:0007669"/>
    <property type="project" value="InterPro"/>
</dbReference>
<dbReference type="PANTHER" id="PTHR43102:SF2">
    <property type="entry name" value="GAF DOMAIN-CONTAINING PROTEIN"/>
    <property type="match status" value="1"/>
</dbReference>
<dbReference type="InterPro" id="IPR035965">
    <property type="entry name" value="PAS-like_dom_sf"/>
</dbReference>
<protein>
    <recommendedName>
        <fullName evidence="2">histidine kinase</fullName>
        <ecNumber evidence="2">2.7.13.3</ecNumber>
    </recommendedName>
</protein>
<comment type="catalytic activity">
    <reaction evidence="1">
        <text>ATP + protein L-histidine = ADP + protein N-phospho-L-histidine.</text>
        <dbReference type="EC" id="2.7.13.3"/>
    </reaction>
</comment>
<dbReference type="Gene3D" id="3.30.450.20">
    <property type="entry name" value="PAS domain"/>
    <property type="match status" value="1"/>
</dbReference>
<reference evidence="4" key="1">
    <citation type="submission" date="2011-09" db="EMBL/GenBank/DDBJ databases">
        <title>The permanent draft genome of Mucilaginibacter paludis DSM 18603.</title>
        <authorList>
            <consortium name="US DOE Joint Genome Institute (JGI-PGF)"/>
            <person name="Lucas S."/>
            <person name="Han J."/>
            <person name="Lapidus A."/>
            <person name="Bruce D."/>
            <person name="Goodwin L."/>
            <person name="Pitluck S."/>
            <person name="Peters L."/>
            <person name="Kyrpides N."/>
            <person name="Mavromatis K."/>
            <person name="Ivanova N."/>
            <person name="Mikhailova N."/>
            <person name="Held B."/>
            <person name="Detter J.C."/>
            <person name="Tapia R."/>
            <person name="Han C."/>
            <person name="Land M."/>
            <person name="Hauser L."/>
            <person name="Markowitz V."/>
            <person name="Cheng J.-F."/>
            <person name="Hugenholtz P."/>
            <person name="Woyke T."/>
            <person name="Wu D."/>
            <person name="Tindall B."/>
            <person name="Brambilla E."/>
            <person name="Klenk H.-P."/>
            <person name="Eisen J.A."/>
        </authorList>
    </citation>
    <scope>NUCLEOTIDE SEQUENCE [LARGE SCALE GENOMIC DNA]</scope>
    <source>
        <strain evidence="4">DSM 18603</strain>
    </source>
</reference>
<dbReference type="eggNOG" id="COG2203">
    <property type="taxonomic scope" value="Bacteria"/>
</dbReference>
<name>H1Y5Z6_9SPHI</name>
<dbReference type="OrthoDB" id="741455at2"/>
<proteinExistence type="predicted"/>
<dbReference type="SUPFAM" id="SSF55781">
    <property type="entry name" value="GAF domain-like"/>
    <property type="match status" value="1"/>
</dbReference>
<evidence type="ECO:0000256" key="1">
    <source>
        <dbReference type="ARBA" id="ARBA00000085"/>
    </source>
</evidence>
<accession>H1Y5Z6</accession>
<gene>
    <name evidence="4" type="ORF">Mucpa_6364</name>
</gene>
<evidence type="ECO:0000256" key="2">
    <source>
        <dbReference type="ARBA" id="ARBA00012438"/>
    </source>
</evidence>